<protein>
    <submittedName>
        <fullName evidence="2">Uncharacterized protein</fullName>
    </submittedName>
</protein>
<proteinExistence type="predicted"/>
<evidence type="ECO:0000256" key="1">
    <source>
        <dbReference type="SAM" id="MobiDB-lite"/>
    </source>
</evidence>
<organism evidence="2">
    <name type="scientific">Mucor ambiguus</name>
    <dbReference type="NCBI Taxonomy" id="91626"/>
    <lineage>
        <taxon>Eukaryota</taxon>
        <taxon>Fungi</taxon>
        <taxon>Fungi incertae sedis</taxon>
        <taxon>Mucoromycota</taxon>
        <taxon>Mucoromycotina</taxon>
        <taxon>Mucoromycetes</taxon>
        <taxon>Mucorales</taxon>
        <taxon>Mucorineae</taxon>
        <taxon>Mucoraceae</taxon>
        <taxon>Mucor</taxon>
    </lineage>
</organism>
<evidence type="ECO:0000313" key="2">
    <source>
        <dbReference type="EMBL" id="GAN10987.1"/>
    </source>
</evidence>
<feature type="compositionally biased region" description="Polar residues" evidence="1">
    <location>
        <begin position="32"/>
        <end position="42"/>
    </location>
</feature>
<reference evidence="2" key="1">
    <citation type="submission" date="2014-09" db="EMBL/GenBank/DDBJ databases">
        <title>Draft genome sequence of an oleaginous Mucoromycotina fungus Mucor ambiguus NBRC6742.</title>
        <authorList>
            <person name="Takeda I."/>
            <person name="Yamane N."/>
            <person name="Morita T."/>
            <person name="Tamano K."/>
            <person name="Machida M."/>
            <person name="Baker S."/>
            <person name="Koike H."/>
        </authorList>
    </citation>
    <scope>NUCLEOTIDE SEQUENCE</scope>
    <source>
        <strain evidence="2">NBRC 6742</strain>
    </source>
</reference>
<feature type="compositionally biased region" description="Polar residues" evidence="1">
    <location>
        <begin position="15"/>
        <end position="24"/>
    </location>
</feature>
<accession>A0A0C9N4H8</accession>
<feature type="region of interest" description="Disordered" evidence="1">
    <location>
        <begin position="1"/>
        <end position="59"/>
    </location>
</feature>
<dbReference type="Proteomes" id="UP000053815">
    <property type="component" value="Unassembled WGS sequence"/>
</dbReference>
<dbReference type="AlphaFoldDB" id="A0A0C9N4H8"/>
<name>A0A0C9N4H8_9FUNG</name>
<dbReference type="EMBL" id="DF836732">
    <property type="protein sequence ID" value="GAN10987.1"/>
    <property type="molecule type" value="Genomic_DNA"/>
</dbReference>
<gene>
    <name evidence="2" type="ORF">MAM1_0443c10538</name>
</gene>
<evidence type="ECO:0000313" key="3">
    <source>
        <dbReference type="Proteomes" id="UP000053815"/>
    </source>
</evidence>
<keyword evidence="3" id="KW-1185">Reference proteome</keyword>
<sequence length="103" mass="11318">MSKLPFNFNDVDDPSPQQTNSIANRSDDLLSDVQSSTNVSFESENESDAIDSKADGNGTINSVEATTVIISGHAEQEATDDVVLPPTAKYCKNWIYFRPDFSR</sequence>